<dbReference type="PIRSF" id="PIRSF000171">
    <property type="entry name" value="SDHA_APRA_LASPO"/>
    <property type="match status" value="1"/>
</dbReference>
<protein>
    <recommendedName>
        <fullName evidence="4 10">L-aspartate oxidase</fullName>
        <ecNumber evidence="4 10">1.4.3.16</ecNumber>
    </recommendedName>
</protein>
<name>A0A5B9QT60_9BACT</name>
<evidence type="ECO:0000259" key="14">
    <source>
        <dbReference type="Pfam" id="PF02910"/>
    </source>
</evidence>
<dbReference type="KEGG" id="bgok:Pr1d_44530"/>
<dbReference type="RefSeq" id="WP_148075386.1">
    <property type="nucleotide sequence ID" value="NZ_CP042913.1"/>
</dbReference>
<feature type="active site" description="Proton acceptor" evidence="11">
    <location>
        <position position="292"/>
    </location>
</feature>
<keyword evidence="16" id="KW-1185">Reference proteome</keyword>
<dbReference type="GO" id="GO:0034628">
    <property type="term" value="P:'de novo' NAD+ biosynthetic process from L-aspartate"/>
    <property type="evidence" value="ECO:0007669"/>
    <property type="project" value="TreeGrafter"/>
</dbReference>
<dbReference type="AlphaFoldDB" id="A0A5B9QT60"/>
<dbReference type="InterPro" id="IPR015939">
    <property type="entry name" value="Fum_Rdtase/Succ_DH_flav-like_C"/>
</dbReference>
<dbReference type="NCBIfam" id="TIGR00551">
    <property type="entry name" value="nadB"/>
    <property type="match status" value="1"/>
</dbReference>
<dbReference type="InterPro" id="IPR005288">
    <property type="entry name" value="NadB"/>
</dbReference>
<dbReference type="InterPro" id="IPR027477">
    <property type="entry name" value="Succ_DH/fumarate_Rdtase_cat_sf"/>
</dbReference>
<evidence type="ECO:0000256" key="7">
    <source>
        <dbReference type="ARBA" id="ARBA00022827"/>
    </source>
</evidence>
<accession>A0A5B9QT60</accession>
<dbReference type="InterPro" id="IPR036188">
    <property type="entry name" value="FAD/NAD-bd_sf"/>
</dbReference>
<dbReference type="PANTHER" id="PTHR42716:SF2">
    <property type="entry name" value="L-ASPARTATE OXIDASE, CHLOROPLASTIC"/>
    <property type="match status" value="1"/>
</dbReference>
<evidence type="ECO:0000256" key="12">
    <source>
        <dbReference type="RuleBase" id="RU362049"/>
    </source>
</evidence>
<dbReference type="InterPro" id="IPR037099">
    <property type="entry name" value="Fum_R/Succ_DH_flav-like_C_sf"/>
</dbReference>
<dbReference type="OrthoDB" id="9806724at2"/>
<dbReference type="Gene3D" id="3.90.700.10">
    <property type="entry name" value="Succinate dehydrogenase/fumarate reductase flavoprotein, catalytic domain"/>
    <property type="match status" value="1"/>
</dbReference>
<evidence type="ECO:0000256" key="5">
    <source>
        <dbReference type="ARBA" id="ARBA00022630"/>
    </source>
</evidence>
<sequence length="538" mass="58912">MNSSIPRYLVSFDPKRIPHHFVDVLVIGGGIAGLRATMAIDPRLSALVVTKDRWNESNSAYAQGGIAGVLAPEDRFEDHITDTLIAGADLCNREVVEMVIREAPAHIRQLIEWGTVFDQESDGELLLGREGGHSHHRIVHALGDATGKEIMRAMIQRAREELGAQMWQDTFTIDLLTHEGQCRGALVWHQNHGRTFVWAKQTILCTGGVGQIYRETTNPPVATGDGHAIAFRAGAELRDMEFMQFHPTVLYIAGSSRTLITEAVRGEGAILVDANGERFMPSYDERGELAPRDVVSQAIVDRMHKTHHPCAYLDLTVLDSAHVRSRFPGITRSCAEFGIDVTQDRIPVRPGAHYMIGGLSVDQQGATTLPGLWAAGEVTSSGLHGANRLASNSLLEGLVYGAHAGESASAAALEVPDNFQAIPLGNPESEPSGEPLDLADIRNSLKSLMWRSAGVLRDGGDLQNAGKTIDGWCQYALSRQFSDPTGWELQNMLLVSRVMIQLALEREESRGVHLRSDFPENGGETWQRHLSVTRPVRT</sequence>
<comment type="similarity">
    <text evidence="3 12">Belongs to the FAD-dependent oxidoreductase 2 family. NadB subfamily.</text>
</comment>
<evidence type="ECO:0000259" key="13">
    <source>
        <dbReference type="Pfam" id="PF00890"/>
    </source>
</evidence>
<comment type="function">
    <text evidence="12">Catalyzes the oxidation of L-aspartate to iminoaspartate.</text>
</comment>
<keyword evidence="5 12" id="KW-0285">Flavoprotein</keyword>
<feature type="domain" description="Fumarate reductase/succinate dehydrogenase flavoprotein-like C-terminal" evidence="14">
    <location>
        <begin position="442"/>
        <end position="532"/>
    </location>
</feature>
<evidence type="ECO:0000313" key="16">
    <source>
        <dbReference type="Proteomes" id="UP000323917"/>
    </source>
</evidence>
<reference evidence="15 16" key="1">
    <citation type="submission" date="2019-08" db="EMBL/GenBank/DDBJ databases">
        <title>Deep-cultivation of Planctomycetes and their phenomic and genomic characterization uncovers novel biology.</title>
        <authorList>
            <person name="Wiegand S."/>
            <person name="Jogler M."/>
            <person name="Boedeker C."/>
            <person name="Pinto D."/>
            <person name="Vollmers J."/>
            <person name="Rivas-Marin E."/>
            <person name="Kohn T."/>
            <person name="Peeters S.H."/>
            <person name="Heuer A."/>
            <person name="Rast P."/>
            <person name="Oberbeckmann S."/>
            <person name="Bunk B."/>
            <person name="Jeske O."/>
            <person name="Meyerdierks A."/>
            <person name="Storesund J.E."/>
            <person name="Kallscheuer N."/>
            <person name="Luecker S."/>
            <person name="Lage O.M."/>
            <person name="Pohl T."/>
            <person name="Merkel B.J."/>
            <person name="Hornburger P."/>
            <person name="Mueller R.-W."/>
            <person name="Bruemmer F."/>
            <person name="Labrenz M."/>
            <person name="Spormann A.M."/>
            <person name="Op den Camp H."/>
            <person name="Overmann J."/>
            <person name="Amann R."/>
            <person name="Jetten M.S.M."/>
            <person name="Mascher T."/>
            <person name="Medema M.H."/>
            <person name="Devos D.P."/>
            <person name="Kaster A.-K."/>
            <person name="Ovreas L."/>
            <person name="Rohde M."/>
            <person name="Galperin M.Y."/>
            <person name="Jogler C."/>
        </authorList>
    </citation>
    <scope>NUCLEOTIDE SEQUENCE [LARGE SCALE GENOMIC DNA]</scope>
    <source>
        <strain evidence="15 16">Pr1d</strain>
    </source>
</reference>
<feature type="domain" description="FAD-dependent oxidoreductase 2 FAD-binding" evidence="13">
    <location>
        <begin position="23"/>
        <end position="394"/>
    </location>
</feature>
<keyword evidence="6 12" id="KW-0662">Pyridine nucleotide biosynthesis</keyword>
<dbReference type="FunFam" id="3.90.700.10:FF:000002">
    <property type="entry name" value="L-aspartate oxidase"/>
    <property type="match status" value="1"/>
</dbReference>
<comment type="cofactor">
    <cofactor evidence="1 12">
        <name>FAD</name>
        <dbReference type="ChEBI" id="CHEBI:57692"/>
    </cofactor>
</comment>
<evidence type="ECO:0000256" key="6">
    <source>
        <dbReference type="ARBA" id="ARBA00022642"/>
    </source>
</evidence>
<comment type="pathway">
    <text evidence="2 12">Cofactor biosynthesis; NAD(+) biosynthesis; iminoaspartate from L-aspartate (oxidase route): step 1/1.</text>
</comment>
<dbReference type="GO" id="GO:0008734">
    <property type="term" value="F:L-aspartate oxidase activity"/>
    <property type="evidence" value="ECO:0007669"/>
    <property type="project" value="UniProtKB-UniRule"/>
</dbReference>
<evidence type="ECO:0000256" key="1">
    <source>
        <dbReference type="ARBA" id="ARBA00001974"/>
    </source>
</evidence>
<dbReference type="Proteomes" id="UP000323917">
    <property type="component" value="Chromosome"/>
</dbReference>
<evidence type="ECO:0000313" key="15">
    <source>
        <dbReference type="EMBL" id="QEG37113.1"/>
    </source>
</evidence>
<dbReference type="EC" id="1.4.3.16" evidence="4 10"/>
<dbReference type="EMBL" id="CP042913">
    <property type="protein sequence ID" value="QEG37113.1"/>
    <property type="molecule type" value="Genomic_DNA"/>
</dbReference>
<evidence type="ECO:0000256" key="4">
    <source>
        <dbReference type="ARBA" id="ARBA00012173"/>
    </source>
</evidence>
<dbReference type="Pfam" id="PF02910">
    <property type="entry name" value="Succ_DH_flav_C"/>
    <property type="match status" value="1"/>
</dbReference>
<dbReference type="Gene3D" id="3.50.50.60">
    <property type="entry name" value="FAD/NAD(P)-binding domain"/>
    <property type="match status" value="1"/>
</dbReference>
<organism evidence="15 16">
    <name type="scientific">Bythopirellula goksoeyrii</name>
    <dbReference type="NCBI Taxonomy" id="1400387"/>
    <lineage>
        <taxon>Bacteria</taxon>
        <taxon>Pseudomonadati</taxon>
        <taxon>Planctomycetota</taxon>
        <taxon>Planctomycetia</taxon>
        <taxon>Pirellulales</taxon>
        <taxon>Lacipirellulaceae</taxon>
        <taxon>Bythopirellula</taxon>
    </lineage>
</organism>
<dbReference type="SUPFAM" id="SSF56425">
    <property type="entry name" value="Succinate dehydrogenase/fumarate reductase flavoprotein, catalytic domain"/>
    <property type="match status" value="1"/>
</dbReference>
<dbReference type="SUPFAM" id="SSF46977">
    <property type="entry name" value="Succinate dehydrogenase/fumarate reductase flavoprotein C-terminal domain"/>
    <property type="match status" value="1"/>
</dbReference>
<evidence type="ECO:0000256" key="2">
    <source>
        <dbReference type="ARBA" id="ARBA00004950"/>
    </source>
</evidence>
<dbReference type="PRINTS" id="PR00368">
    <property type="entry name" value="FADPNR"/>
</dbReference>
<dbReference type="SUPFAM" id="SSF51905">
    <property type="entry name" value="FAD/NAD(P)-binding domain"/>
    <property type="match status" value="1"/>
</dbReference>
<keyword evidence="7 12" id="KW-0274">FAD</keyword>
<proteinExistence type="inferred from homology"/>
<dbReference type="Gene3D" id="1.20.58.100">
    <property type="entry name" value="Fumarate reductase/succinate dehydrogenase flavoprotein-like, C-terminal domain"/>
    <property type="match status" value="1"/>
</dbReference>
<gene>
    <name evidence="15" type="primary">nadB</name>
    <name evidence="15" type="ORF">Pr1d_44530</name>
</gene>
<evidence type="ECO:0000256" key="8">
    <source>
        <dbReference type="ARBA" id="ARBA00023002"/>
    </source>
</evidence>
<dbReference type="InterPro" id="IPR003953">
    <property type="entry name" value="FAD-dep_OxRdtase_2_FAD-bd"/>
</dbReference>
<dbReference type="UniPathway" id="UPA00253">
    <property type="reaction ID" value="UER00326"/>
</dbReference>
<evidence type="ECO:0000256" key="10">
    <source>
        <dbReference type="NCBIfam" id="TIGR00551"/>
    </source>
</evidence>
<evidence type="ECO:0000256" key="9">
    <source>
        <dbReference type="ARBA" id="ARBA00048305"/>
    </source>
</evidence>
<keyword evidence="8 12" id="KW-0560">Oxidoreductase</keyword>
<comment type="catalytic activity">
    <reaction evidence="9">
        <text>L-aspartate + O2 = iminosuccinate + H2O2</text>
        <dbReference type="Rhea" id="RHEA:25876"/>
        <dbReference type="ChEBI" id="CHEBI:15379"/>
        <dbReference type="ChEBI" id="CHEBI:16240"/>
        <dbReference type="ChEBI" id="CHEBI:29991"/>
        <dbReference type="ChEBI" id="CHEBI:77875"/>
        <dbReference type="EC" id="1.4.3.16"/>
    </reaction>
    <physiologicalReaction direction="left-to-right" evidence="9">
        <dbReference type="Rhea" id="RHEA:25877"/>
    </physiologicalReaction>
</comment>
<dbReference type="GO" id="GO:0005737">
    <property type="term" value="C:cytoplasm"/>
    <property type="evidence" value="ECO:0007669"/>
    <property type="project" value="UniProtKB-SubCell"/>
</dbReference>
<dbReference type="PANTHER" id="PTHR42716">
    <property type="entry name" value="L-ASPARTATE OXIDASE"/>
    <property type="match status" value="1"/>
</dbReference>
<evidence type="ECO:0000256" key="3">
    <source>
        <dbReference type="ARBA" id="ARBA00008562"/>
    </source>
</evidence>
<evidence type="ECO:0000256" key="11">
    <source>
        <dbReference type="PIRSR" id="PIRSR000171-1"/>
    </source>
</evidence>
<comment type="subcellular location">
    <subcellularLocation>
        <location evidence="12">Cytoplasm</location>
    </subcellularLocation>
</comment>
<dbReference type="Pfam" id="PF00890">
    <property type="entry name" value="FAD_binding_2"/>
    <property type="match status" value="1"/>
</dbReference>